<dbReference type="PANTHER" id="PTHR10961">
    <property type="entry name" value="PEROXISOMAL SARCOSINE OXIDASE"/>
    <property type="match status" value="1"/>
</dbReference>
<dbReference type="STRING" id="994479.GCA_000194155_00908"/>
<dbReference type="SUPFAM" id="SSF51905">
    <property type="entry name" value="FAD/NAD(P)-binding domain"/>
    <property type="match status" value="1"/>
</dbReference>
<protein>
    <submittedName>
        <fullName evidence="7">FAD dependent oxidoreductase</fullName>
    </submittedName>
</protein>
<dbReference type="PANTHER" id="PTHR10961:SF7">
    <property type="entry name" value="FAD DEPENDENT OXIDOREDUCTASE DOMAIN-CONTAINING PROTEIN"/>
    <property type="match status" value="1"/>
</dbReference>
<dbReference type="RefSeq" id="WP_083821598.1">
    <property type="nucleotide sequence ID" value="NZ_CP061007.1"/>
</dbReference>
<organism evidence="7 8">
    <name type="scientific">Saccharopolyspora spinosa</name>
    <dbReference type="NCBI Taxonomy" id="60894"/>
    <lineage>
        <taxon>Bacteria</taxon>
        <taxon>Bacillati</taxon>
        <taxon>Actinomycetota</taxon>
        <taxon>Actinomycetes</taxon>
        <taxon>Pseudonocardiales</taxon>
        <taxon>Pseudonocardiaceae</taxon>
        <taxon>Saccharopolyspora</taxon>
    </lineage>
</organism>
<dbReference type="InterPro" id="IPR045170">
    <property type="entry name" value="MTOX"/>
</dbReference>
<accession>A0A2N3Y3Q3</accession>
<sequence>MCWTSSSSRPRHDRGAVGGESRLFRLAYAEDAVRAAAARFAAAVAGARSGIGDGILTQCGGQAIGDPAEEYICGLVDSVRKTGVAGEVLSKGEVAQRYPRHRLRDGEVAVLDEQAGFLRCEQALLSATRVTEGAGAKVLRYTEVTGIVEDGDSVLVHTLGGTHQVGEVVVCGLVGVAVPAQAADRRLVEQRRVLLSWFGTEAIDDYRPERFPIFIHHSGGAHVYGTRTVDGVMVKVARRSPRTRCRNRRRWAGGSASTRSAPSRTRSGRCCRAGTRSRCGRTRSPASVLIWMVSPGQGRERARVSSRLDTPTGPALRK</sequence>
<evidence type="ECO:0000256" key="1">
    <source>
        <dbReference type="ARBA" id="ARBA00001974"/>
    </source>
</evidence>
<dbReference type="EMBL" id="PJNB01000001">
    <property type="protein sequence ID" value="PKW17563.1"/>
    <property type="molecule type" value="Genomic_DNA"/>
</dbReference>
<name>A0A2N3Y3Q3_SACSN</name>
<evidence type="ECO:0000313" key="7">
    <source>
        <dbReference type="EMBL" id="PKW17563.1"/>
    </source>
</evidence>
<proteinExistence type="predicted"/>
<feature type="region of interest" description="Disordered" evidence="5">
    <location>
        <begin position="246"/>
        <end position="278"/>
    </location>
</feature>
<feature type="domain" description="FAD dependent oxidoreductase" evidence="6">
    <location>
        <begin position="37"/>
        <end position="235"/>
    </location>
</feature>
<dbReference type="Proteomes" id="UP000233786">
    <property type="component" value="Unassembled WGS sequence"/>
</dbReference>
<dbReference type="Gene3D" id="3.50.50.60">
    <property type="entry name" value="FAD/NAD(P)-binding domain"/>
    <property type="match status" value="1"/>
</dbReference>
<dbReference type="Pfam" id="PF01266">
    <property type="entry name" value="DAO"/>
    <property type="match status" value="1"/>
</dbReference>
<keyword evidence="8" id="KW-1185">Reference proteome</keyword>
<keyword evidence="2" id="KW-0285">Flavoprotein</keyword>
<evidence type="ECO:0000259" key="6">
    <source>
        <dbReference type="Pfam" id="PF01266"/>
    </source>
</evidence>
<evidence type="ECO:0000256" key="4">
    <source>
        <dbReference type="ARBA" id="ARBA00023002"/>
    </source>
</evidence>
<evidence type="ECO:0000313" key="8">
    <source>
        <dbReference type="Proteomes" id="UP000233786"/>
    </source>
</evidence>
<evidence type="ECO:0000256" key="2">
    <source>
        <dbReference type="ARBA" id="ARBA00022630"/>
    </source>
</evidence>
<evidence type="ECO:0000256" key="5">
    <source>
        <dbReference type="SAM" id="MobiDB-lite"/>
    </source>
</evidence>
<dbReference type="InterPro" id="IPR006076">
    <property type="entry name" value="FAD-dep_OxRdtase"/>
</dbReference>
<keyword evidence="3" id="KW-0274">FAD</keyword>
<dbReference type="OrthoDB" id="9806452at2"/>
<comment type="caution">
    <text evidence="7">The sequence shown here is derived from an EMBL/GenBank/DDBJ whole genome shotgun (WGS) entry which is preliminary data.</text>
</comment>
<dbReference type="GO" id="GO:0008115">
    <property type="term" value="F:sarcosine oxidase activity"/>
    <property type="evidence" value="ECO:0007669"/>
    <property type="project" value="TreeGrafter"/>
</dbReference>
<evidence type="ECO:0000256" key="3">
    <source>
        <dbReference type="ARBA" id="ARBA00022827"/>
    </source>
</evidence>
<reference evidence="7" key="1">
    <citation type="submission" date="2017-12" db="EMBL/GenBank/DDBJ databases">
        <title>Sequencing the genomes of 1000 Actinobacteria strains.</title>
        <authorList>
            <person name="Klenk H.-P."/>
        </authorList>
    </citation>
    <scope>NUCLEOTIDE SEQUENCE [LARGE SCALE GENOMIC DNA]</scope>
    <source>
        <strain evidence="7">DSM 44228</strain>
    </source>
</reference>
<comment type="cofactor">
    <cofactor evidence="1">
        <name>FAD</name>
        <dbReference type="ChEBI" id="CHEBI:57692"/>
    </cofactor>
</comment>
<keyword evidence="4" id="KW-0560">Oxidoreductase</keyword>
<feature type="compositionally biased region" description="Low complexity" evidence="5">
    <location>
        <begin position="252"/>
        <end position="265"/>
    </location>
</feature>
<dbReference type="GO" id="GO:0050660">
    <property type="term" value="F:flavin adenine dinucleotide binding"/>
    <property type="evidence" value="ECO:0007669"/>
    <property type="project" value="InterPro"/>
</dbReference>
<dbReference type="Gene3D" id="3.30.9.10">
    <property type="entry name" value="D-Amino Acid Oxidase, subunit A, domain 2"/>
    <property type="match status" value="1"/>
</dbReference>
<gene>
    <name evidence="7" type="ORF">A8926_5540</name>
</gene>
<dbReference type="AlphaFoldDB" id="A0A2N3Y3Q3"/>
<dbReference type="InterPro" id="IPR036188">
    <property type="entry name" value="FAD/NAD-bd_sf"/>
</dbReference>